<gene>
    <name evidence="1" type="ORF">SAMN02745906_2608</name>
</gene>
<accession>A0ABY1CBC8</accession>
<keyword evidence="2" id="KW-1185">Reference proteome</keyword>
<reference evidence="1 2" key="1">
    <citation type="submission" date="2016-10" db="EMBL/GenBank/DDBJ databases">
        <authorList>
            <person name="Varghese N."/>
            <person name="Submissions S."/>
        </authorList>
    </citation>
    <scope>NUCLEOTIDE SEQUENCE [LARGE SCALE GENOMIC DNA]</scope>
    <source>
        <strain evidence="1 2">ATCC 19403</strain>
    </source>
</reference>
<sequence length="65" mass="7762">MDCYAELNSNNKQFREPLVFMRVPGLFLWQVVSEWYPKCQIEDFYMYSIGIPRLKIASPETIAKR</sequence>
<name>A0ABY1CBC8_9FIRM</name>
<proteinExistence type="predicted"/>
<protein>
    <submittedName>
        <fullName evidence="1">Uncharacterized protein</fullName>
    </submittedName>
</protein>
<dbReference type="Proteomes" id="UP000198970">
    <property type="component" value="Chromosome I"/>
</dbReference>
<evidence type="ECO:0000313" key="1">
    <source>
        <dbReference type="EMBL" id="SET87411.1"/>
    </source>
</evidence>
<dbReference type="EMBL" id="LT630003">
    <property type="protein sequence ID" value="SET87411.1"/>
    <property type="molecule type" value="Genomic_DNA"/>
</dbReference>
<organism evidence="1 2">
    <name type="scientific">Lacrimispora sphenoides JCM 1415</name>
    <dbReference type="NCBI Taxonomy" id="1297793"/>
    <lineage>
        <taxon>Bacteria</taxon>
        <taxon>Bacillati</taxon>
        <taxon>Bacillota</taxon>
        <taxon>Clostridia</taxon>
        <taxon>Lachnospirales</taxon>
        <taxon>Lachnospiraceae</taxon>
        <taxon>Lacrimispora</taxon>
    </lineage>
</organism>
<evidence type="ECO:0000313" key="2">
    <source>
        <dbReference type="Proteomes" id="UP000198970"/>
    </source>
</evidence>